<evidence type="ECO:0000256" key="2">
    <source>
        <dbReference type="ARBA" id="ARBA00010858"/>
    </source>
</evidence>
<dbReference type="PROSITE" id="PS00811">
    <property type="entry name" value="OLEOSINS"/>
    <property type="match status" value="1"/>
</dbReference>
<evidence type="ECO:0000256" key="3">
    <source>
        <dbReference type="ARBA" id="ARBA00022677"/>
    </source>
</evidence>
<evidence type="ECO:0000256" key="8">
    <source>
        <dbReference type="SAM" id="MobiDB-lite"/>
    </source>
</evidence>
<evidence type="ECO:0000256" key="5">
    <source>
        <dbReference type="ARBA" id="ARBA00022989"/>
    </source>
</evidence>
<name>A0A498HJ15_MALDO</name>
<keyword evidence="6 9" id="KW-0472">Membrane</keyword>
<evidence type="ECO:0000313" key="10">
    <source>
        <dbReference type="EMBL" id="RXH69485.1"/>
    </source>
</evidence>
<sequence>MADRPQPHHIQVRPAQPRYGEHEYGEHGGFGDGGPSAGQVLAVITGLPLGGTLLALAGLTLLGTVIGALVATPLFIIFSPVLVPALFVIGLAVTGFLTSGAFGLTGLSALSWITNYLRRTPVVPETLDEAKRRAAEMGEYVGQKTKEVGQDIQSKSHETKRQTGHTEIRQTKGFSLRRMLGFGTTSFGLHVSRFVCFVRYPKLRTLDAAANMALRGAHFKHNGTPM</sequence>
<evidence type="ECO:0000256" key="9">
    <source>
        <dbReference type="SAM" id="Phobius"/>
    </source>
</evidence>
<evidence type="ECO:0000313" key="11">
    <source>
        <dbReference type="Proteomes" id="UP000290289"/>
    </source>
</evidence>
<dbReference type="AlphaFoldDB" id="A0A498HJ15"/>
<reference evidence="10" key="1">
    <citation type="submission" date="2018-10" db="EMBL/GenBank/DDBJ databases">
        <title>A high-quality apple genome assembly.</title>
        <authorList>
            <person name="Hu J."/>
        </authorList>
    </citation>
    <scope>NUCLEOTIDE SEQUENCE [LARGE SCALE GENOMIC DNA]</scope>
    <source>
        <tissue evidence="10">Young leaf</tissue>
    </source>
</reference>
<dbReference type="GO" id="GO:0050826">
    <property type="term" value="P:response to freezing"/>
    <property type="evidence" value="ECO:0007669"/>
    <property type="project" value="TreeGrafter"/>
</dbReference>
<dbReference type="PANTHER" id="PTHR33203:SF44">
    <property type="entry name" value="OLEOSIN 20.3 KDA"/>
    <property type="match status" value="1"/>
</dbReference>
<keyword evidence="4 9" id="KW-0812">Transmembrane</keyword>
<dbReference type="GO" id="GO:0019915">
    <property type="term" value="P:lipid storage"/>
    <property type="evidence" value="ECO:0007669"/>
    <property type="project" value="TreeGrafter"/>
</dbReference>
<dbReference type="GO" id="GO:0016020">
    <property type="term" value="C:membrane"/>
    <property type="evidence" value="ECO:0007669"/>
    <property type="project" value="UniProtKB-SubCell"/>
</dbReference>
<feature type="region of interest" description="Disordered" evidence="8">
    <location>
        <begin position="148"/>
        <end position="168"/>
    </location>
</feature>
<keyword evidence="3 7" id="KW-0551">Lipid droplet</keyword>
<dbReference type="Proteomes" id="UP000290289">
    <property type="component" value="Chromosome 17"/>
</dbReference>
<evidence type="ECO:0000256" key="1">
    <source>
        <dbReference type="ARBA" id="ARBA00002582"/>
    </source>
</evidence>
<organism evidence="10 11">
    <name type="scientific">Malus domestica</name>
    <name type="common">Apple</name>
    <name type="synonym">Pyrus malus</name>
    <dbReference type="NCBI Taxonomy" id="3750"/>
    <lineage>
        <taxon>Eukaryota</taxon>
        <taxon>Viridiplantae</taxon>
        <taxon>Streptophyta</taxon>
        <taxon>Embryophyta</taxon>
        <taxon>Tracheophyta</taxon>
        <taxon>Spermatophyta</taxon>
        <taxon>Magnoliopsida</taxon>
        <taxon>eudicotyledons</taxon>
        <taxon>Gunneridae</taxon>
        <taxon>Pentapetalae</taxon>
        <taxon>rosids</taxon>
        <taxon>fabids</taxon>
        <taxon>Rosales</taxon>
        <taxon>Rosaceae</taxon>
        <taxon>Amygdaloideae</taxon>
        <taxon>Maleae</taxon>
        <taxon>Malus</taxon>
    </lineage>
</organism>
<evidence type="ECO:0000256" key="7">
    <source>
        <dbReference type="RuleBase" id="RU000540"/>
    </source>
</evidence>
<comment type="similarity">
    <text evidence="2 7">Belongs to the oleosin family.</text>
</comment>
<proteinExistence type="inferred from homology"/>
<evidence type="ECO:0000256" key="4">
    <source>
        <dbReference type="ARBA" id="ARBA00022692"/>
    </source>
</evidence>
<evidence type="ECO:0000256" key="6">
    <source>
        <dbReference type="ARBA" id="ARBA00023136"/>
    </source>
</evidence>
<dbReference type="PANTHER" id="PTHR33203">
    <property type="entry name" value="OLEOSIN"/>
    <property type="match status" value="1"/>
</dbReference>
<dbReference type="InterPro" id="IPR000136">
    <property type="entry name" value="Oleosin"/>
</dbReference>
<comment type="subcellular location">
    <subcellularLocation>
        <location evidence="7">Lipid droplet</location>
    </subcellularLocation>
    <subcellularLocation>
        <location evidence="7">Membrane</location>
        <topology evidence="7">Multi-pass membrane protein</topology>
    </subcellularLocation>
</comment>
<dbReference type="GO" id="GO:0010344">
    <property type="term" value="P:seed oilbody biogenesis"/>
    <property type="evidence" value="ECO:0007669"/>
    <property type="project" value="TreeGrafter"/>
</dbReference>
<dbReference type="GO" id="GO:0012511">
    <property type="term" value="C:monolayer-surrounded lipid storage body"/>
    <property type="evidence" value="ECO:0007669"/>
    <property type="project" value="InterPro"/>
</dbReference>
<dbReference type="STRING" id="3750.A0A498HJ15"/>
<keyword evidence="5 9" id="KW-1133">Transmembrane helix</keyword>
<feature type="transmembrane region" description="Helical" evidence="9">
    <location>
        <begin position="84"/>
        <end position="110"/>
    </location>
</feature>
<gene>
    <name evidence="10" type="ORF">DVH24_037269</name>
</gene>
<keyword evidence="11" id="KW-1185">Reference proteome</keyword>
<protein>
    <recommendedName>
        <fullName evidence="7">Oleosin</fullName>
    </recommendedName>
</protein>
<accession>A0A498HJ15</accession>
<dbReference type="EMBL" id="RDQH01000343">
    <property type="protein sequence ID" value="RXH69485.1"/>
    <property type="molecule type" value="Genomic_DNA"/>
</dbReference>
<feature type="region of interest" description="Disordered" evidence="8">
    <location>
        <begin position="1"/>
        <end position="28"/>
    </location>
</feature>
<comment type="function">
    <text evidence="1">May have a structural role to stabilize the lipid body during desiccation of the seed by preventing coalescence of the oil. Probably interacts with both lipid and phospholipid moieties of lipid bodies. May also provide recognition signals for specific lipase anchorage in lipolysis during seedling growth.</text>
</comment>
<dbReference type="Pfam" id="PF01277">
    <property type="entry name" value="Oleosin"/>
    <property type="match status" value="1"/>
</dbReference>
<feature type="transmembrane region" description="Helical" evidence="9">
    <location>
        <begin position="53"/>
        <end position="78"/>
    </location>
</feature>
<comment type="caution">
    <text evidence="10">The sequence shown here is derived from an EMBL/GenBank/DDBJ whole genome shotgun (WGS) entry which is preliminary data.</text>
</comment>